<keyword evidence="5" id="KW-1185">Reference proteome</keyword>
<name>A0A3A1USE4_9BACL</name>
<organism evidence="4 5">
    <name type="scientific">Paenibacillus nanensis</name>
    <dbReference type="NCBI Taxonomy" id="393251"/>
    <lineage>
        <taxon>Bacteria</taxon>
        <taxon>Bacillati</taxon>
        <taxon>Bacillota</taxon>
        <taxon>Bacilli</taxon>
        <taxon>Bacillales</taxon>
        <taxon>Paenibacillaceae</taxon>
        <taxon>Paenibacillus</taxon>
    </lineage>
</organism>
<dbReference type="PROSITE" id="PS51272">
    <property type="entry name" value="SLH"/>
    <property type="match status" value="3"/>
</dbReference>
<dbReference type="SUPFAM" id="SSF51445">
    <property type="entry name" value="(Trans)glycosidases"/>
    <property type="match status" value="1"/>
</dbReference>
<feature type="domain" description="SLH" evidence="3">
    <location>
        <begin position="1502"/>
        <end position="1562"/>
    </location>
</feature>
<feature type="signal peptide" evidence="2">
    <location>
        <begin position="1"/>
        <end position="31"/>
    </location>
</feature>
<dbReference type="PANTHER" id="PTHR43405">
    <property type="entry name" value="GLYCOSYL HYDROLASE DIGH"/>
    <property type="match status" value="1"/>
</dbReference>
<dbReference type="Gene3D" id="2.60.40.10">
    <property type="entry name" value="Immunoglobulins"/>
    <property type="match status" value="3"/>
</dbReference>
<proteinExistence type="predicted"/>
<dbReference type="InterPro" id="IPR017853">
    <property type="entry name" value="GH"/>
</dbReference>
<protein>
    <submittedName>
        <fullName evidence="4">S-layer protein</fullName>
    </submittedName>
</protein>
<dbReference type="InterPro" id="IPR013783">
    <property type="entry name" value="Ig-like_fold"/>
</dbReference>
<dbReference type="InterPro" id="IPR003790">
    <property type="entry name" value="GHL10"/>
</dbReference>
<accession>A0A3A1USE4</accession>
<evidence type="ECO:0000313" key="5">
    <source>
        <dbReference type="Proteomes" id="UP000266482"/>
    </source>
</evidence>
<gene>
    <name evidence="4" type="ORF">D3P08_20505</name>
</gene>
<dbReference type="Gene3D" id="3.20.20.80">
    <property type="entry name" value="Glycosidases"/>
    <property type="match status" value="1"/>
</dbReference>
<keyword evidence="1 2" id="KW-0732">Signal</keyword>
<feature type="chain" id="PRO_5017428858" evidence="2">
    <location>
        <begin position="32"/>
        <end position="1562"/>
    </location>
</feature>
<dbReference type="PANTHER" id="PTHR43405:SF1">
    <property type="entry name" value="GLYCOSYL HYDROLASE DIGH"/>
    <property type="match status" value="1"/>
</dbReference>
<dbReference type="InterPro" id="IPR001119">
    <property type="entry name" value="SLH_dom"/>
</dbReference>
<feature type="domain" description="SLH" evidence="3">
    <location>
        <begin position="1430"/>
        <end position="1493"/>
    </location>
</feature>
<dbReference type="EMBL" id="QXQA01000015">
    <property type="protein sequence ID" value="RIX50331.1"/>
    <property type="molecule type" value="Genomic_DNA"/>
</dbReference>
<sequence>MDDLTKRFFRLCSLWLVLALLATSLPQLAFAAEGEALAPGGELAPLAANGTVYLVSQDGGTELAVQYVNENVDAPPQKSNYISLFTSGAGVTNTDNVNEVFVKQSNLALEVDHTGLIKKVHGPSPELGSNGKPASWEASHRVTIPEGGYVVLASDSDWSTSQYRKPVYEHFKTGDVITLMRDGAAVSADDFLNVQPGLALTSPAADAVSVTVPVYELKGTILNFRPDQGLRVTVNDTDTQLGSTGSFARTLSLAEGGNEVTVKLWREQTELSAKTVVITYDRAGQVGDYIEVEAAPIDITISLEGPRKEITVMDVAPAEAGVADFVGLYTRNYGTVLTVPATSVAVQVGPDSKVTHVVNPSIGGNPPAWSGPTELDIPEGGYVLYAQDSSYANNMIKRYLATYFKVGDAIKLRKNGDVVPVSELMGDNGLLVRMSLDNYDMYTETKDSTTISGKLSNLEEDAVTQLKVNGAEVPFAADGAFSYELPLEAGVNYAKVEVTKNGILQQQRDLVIYARPGFVGEKQVILWVDQASNAKKFQTSDNVYQFLKKAKDSGVTDIAFDVKGVEGFVSYKKATLTGRPYVSEIKASGKAGASPELDLLQEFIDHGHALGLKIHAAINDFAEGSIASQEFAVLNDHLDWEERVYKHQDGGVIKRLRESSAQGLVAFVNPANDEVRAFQLDTYREVIQNYDVDGVIHDRGRYDNETADFSDETRAKFEAYLAGKGKTLTAWPQDVFRYEGTTRVNGPLINEWWEFRSGVIKSFFGEVKEMVDAYEEQSGKAIEVSSYVGSWFETYYLNGVHWGSPNFRYDERLGLGDAYVYTDDYYKNGYIEHLDFLMIGAYQETGPQVEKYITLGNIVTNGEIPLYAGIAMNNVQEPELQREIFQSGLRNSNGLMLFDASQVNWPVIAASLKDQVYVKDYQLGLSLPAQPEQFLEANYFDINLVEGDINVFSENYGPTSGGGRYNVEVVVNGDGEVTAMPNRNQAITWNWAVLDDTNSAIPAGGFVISTLDPSGTRTNRQLVANAYQIGDTVKSAMLKGYLQYEGMQTTSSSVEIRGQAEVIGSGTAEVRVNGVKVPALSAEGYFSSVVPLALGANTVKIEIYVDDYKTNEKSVVITRNSGGSPAPGPIGTPQPERAKLEWETGANGDRTALLRINKDRMVEELGQLKGKDESDQILGYSVGESDIGDALSVRAVVPTEGIAQALSVLPDGLIELETPFGAFRLPVKGLVDALEDAETGSQLHIGLRAAALTSEAAEQLASQGGSLHGRLALALKLELVSSDGKQTESVESFAGLFGELLLNADTNKSVTVASGESSASKAGQRLTAISINAETGAPAFVPARFIAGENGVQGKLLITGNGLYGLAEIDKSFADMQGHWAEDDVTLLAGKLLVQGSPEGGFAPEDEVSRAEFAALLTRALGLRQVEGDAPPLFKDVHADDWFAEEVAAAADAGLIRGFEDGEFRPDAVITREEMSVMLMRALQAAGIDTASLIEDADLAETSGASDWADLSDWAADAALVAVETELMTGRSGGRFDPHAPTSRAEAAVVLKRLLQYVGYIN</sequence>
<feature type="domain" description="SLH" evidence="3">
    <location>
        <begin position="1368"/>
        <end position="1428"/>
    </location>
</feature>
<evidence type="ECO:0000256" key="1">
    <source>
        <dbReference type="ARBA" id="ARBA00022729"/>
    </source>
</evidence>
<reference evidence="4 5" key="1">
    <citation type="submission" date="2018-09" db="EMBL/GenBank/DDBJ databases">
        <title>Paenibacillus aracenensis nov. sp. isolated from a cave in southern Spain.</title>
        <authorList>
            <person name="Jurado V."/>
            <person name="Gutierrez-Patricio S."/>
            <person name="Gonzalez-Pimentel J.L."/>
            <person name="Miller A.Z."/>
            <person name="Laiz L."/>
            <person name="Saiz-Jimenez C."/>
        </authorList>
    </citation>
    <scope>NUCLEOTIDE SEQUENCE [LARGE SCALE GENOMIC DNA]</scope>
    <source>
        <strain evidence="4 5">DSM 22867</strain>
    </source>
</reference>
<dbReference type="Proteomes" id="UP000266482">
    <property type="component" value="Unassembled WGS sequence"/>
</dbReference>
<comment type="caution">
    <text evidence="4">The sequence shown here is derived from an EMBL/GenBank/DDBJ whole genome shotgun (WGS) entry which is preliminary data.</text>
</comment>
<evidence type="ECO:0000259" key="3">
    <source>
        <dbReference type="PROSITE" id="PS51272"/>
    </source>
</evidence>
<dbReference type="RefSeq" id="WP_119602081.1">
    <property type="nucleotide sequence ID" value="NZ_QXQA01000015.1"/>
</dbReference>
<dbReference type="Pfam" id="PF00395">
    <property type="entry name" value="SLH"/>
    <property type="match status" value="3"/>
</dbReference>
<evidence type="ECO:0000313" key="4">
    <source>
        <dbReference type="EMBL" id="RIX50331.1"/>
    </source>
</evidence>
<dbReference type="Pfam" id="PF02638">
    <property type="entry name" value="GHL10"/>
    <property type="match status" value="1"/>
</dbReference>
<dbReference type="InterPro" id="IPR052177">
    <property type="entry name" value="Divisome_Glycosyl_Hydrolase"/>
</dbReference>
<evidence type="ECO:0000256" key="2">
    <source>
        <dbReference type="SAM" id="SignalP"/>
    </source>
</evidence>
<dbReference type="OrthoDB" id="9760892at2"/>